<accession>A0ABW3ZVJ7</accession>
<evidence type="ECO:0000313" key="2">
    <source>
        <dbReference type="Proteomes" id="UP001597178"/>
    </source>
</evidence>
<dbReference type="Pfam" id="PF26326">
    <property type="entry name" value="YtzJ"/>
    <property type="match status" value="1"/>
</dbReference>
<dbReference type="Proteomes" id="UP001597178">
    <property type="component" value="Unassembled WGS sequence"/>
</dbReference>
<dbReference type="InterPro" id="IPR058867">
    <property type="entry name" value="YtzJ"/>
</dbReference>
<reference evidence="2" key="1">
    <citation type="journal article" date="2019" name="Int. J. Syst. Evol. Microbiol.">
        <title>The Global Catalogue of Microorganisms (GCM) 10K type strain sequencing project: providing services to taxonomists for standard genome sequencing and annotation.</title>
        <authorList>
            <consortium name="The Broad Institute Genomics Platform"/>
            <consortium name="The Broad Institute Genome Sequencing Center for Infectious Disease"/>
            <person name="Wu L."/>
            <person name="Ma J."/>
        </authorList>
    </citation>
    <scope>NUCLEOTIDE SEQUENCE [LARGE SCALE GENOMIC DNA]</scope>
    <source>
        <strain evidence="2">CCUG 54822</strain>
    </source>
</reference>
<keyword evidence="2" id="KW-1185">Reference proteome</keyword>
<comment type="caution">
    <text evidence="1">The sequence shown here is derived from an EMBL/GenBank/DDBJ whole genome shotgun (WGS) entry which is preliminary data.</text>
</comment>
<organism evidence="1 2">
    <name type="scientific">Lentibacillus salinarum</name>
    <dbReference type="NCBI Taxonomy" id="446820"/>
    <lineage>
        <taxon>Bacteria</taxon>
        <taxon>Bacillati</taxon>
        <taxon>Bacillota</taxon>
        <taxon>Bacilli</taxon>
        <taxon>Bacillales</taxon>
        <taxon>Bacillaceae</taxon>
        <taxon>Lentibacillus</taxon>
    </lineage>
</organism>
<gene>
    <name evidence="1" type="ORF">ACFQ4A_11345</name>
</gene>
<evidence type="ECO:0000313" key="1">
    <source>
        <dbReference type="EMBL" id="MFD1362249.1"/>
    </source>
</evidence>
<proteinExistence type="predicted"/>
<dbReference type="EMBL" id="JBHTNH010000024">
    <property type="protein sequence ID" value="MFD1362249.1"/>
    <property type="molecule type" value="Genomic_DNA"/>
</dbReference>
<name>A0ABW3ZVJ7_9BACI</name>
<sequence length="65" mass="7628">MLIINERRLRDDKIAQLKNGYTAYAESAELIRLIRRGIERENLHVHYDQTNAGCWFIPALVRKSS</sequence>
<protein>
    <submittedName>
        <fullName evidence="1">Uncharacterized protein</fullName>
    </submittedName>
</protein>
<dbReference type="RefSeq" id="WP_382400604.1">
    <property type="nucleotide sequence ID" value="NZ_JBHTNH010000024.1"/>
</dbReference>